<keyword evidence="4" id="KW-1185">Reference proteome</keyword>
<dbReference type="InterPro" id="IPR032095">
    <property type="entry name" value="Sacchrp_dh-like_C"/>
</dbReference>
<dbReference type="InterPro" id="IPR023181">
    <property type="entry name" value="Homospermid_syn-like_C"/>
</dbReference>
<comment type="caution">
    <text evidence="3">The sequence shown here is derived from an EMBL/GenBank/DDBJ whole genome shotgun (WGS) entry which is preliminary data.</text>
</comment>
<sequence length="484" mass="53680">MNLVPGRVLVIGLGSVSRCTLPLLFKHVPLDPSNYTVIDFGDPGDDARWVKDQGAHFLQQRITKDNYARIFAEHVGPGDLIVDLAWNLETAALLDWCHSHGVRYVNASVELWDPYAGFGTEPPVQRTLYARQMALRDMYATWGGNKGPTAVLDHGANPGLVSHFVKAALDDIADLWLAERATAGRGRDLVEAARRTGTYNRLAQHLNVAVIHISERDTQISAEPKRVNEFVNTWSVEGFYEEGIAPAEMGWGTHERTLPPGAQTHDRGPGNQICLARPGCRTWVRSWVPSGDIVGMVIRHGEAFSISESLTVETGGIVVYRPTVHYAYCPADAAIASLHEMHMRNYVLQPKHRIMGDDIVSGRDELGCLLMGHPFGSWWIGSLLDIDESRELVPHQNATTVQVAAGLLAAVQYVIEQPERGVCLPDDLPHRFVLQHAMPYLGPFISQPVDWSPLQNFVDPFNGGSELTDADMWQFQTFLVSESR</sequence>
<protein>
    <submittedName>
        <fullName evidence="3">Homospermidine synthase</fullName>
    </submittedName>
</protein>
<dbReference type="AlphaFoldDB" id="A0A1W9ZQE6"/>
<accession>A0A1W9ZQE6</accession>
<dbReference type="OrthoDB" id="9767495at2"/>
<reference evidence="3 4" key="1">
    <citation type="submission" date="2017-02" db="EMBL/GenBank/DDBJ databases">
        <title>The new phylogeny of genus Mycobacterium.</title>
        <authorList>
            <person name="Tortoli E."/>
            <person name="Trovato A."/>
            <person name="Cirillo D.M."/>
        </authorList>
    </citation>
    <scope>NUCLEOTIDE SEQUENCE [LARGE SCALE GENOMIC DNA]</scope>
    <source>
        <strain evidence="3 4">DSM 45057</strain>
    </source>
</reference>
<gene>
    <name evidence="3" type="ORF">BST12_16215</name>
</gene>
<proteinExistence type="predicted"/>
<evidence type="ECO:0000313" key="3">
    <source>
        <dbReference type="EMBL" id="ORA20020.1"/>
    </source>
</evidence>
<feature type="domain" description="Saccharopine dehydrogenase-like C-terminal" evidence="2">
    <location>
        <begin position="155"/>
        <end position="441"/>
    </location>
</feature>
<name>A0A1W9ZQE6_MYCAN</name>
<dbReference type="Proteomes" id="UP000192284">
    <property type="component" value="Unassembled WGS sequence"/>
</dbReference>
<dbReference type="Pfam" id="PF03435">
    <property type="entry name" value="Sacchrp_dh_NADP"/>
    <property type="match status" value="1"/>
</dbReference>
<organism evidence="3 4">
    <name type="scientific">Mycobacterium angelicum</name>
    <dbReference type="NCBI Taxonomy" id="470074"/>
    <lineage>
        <taxon>Bacteria</taxon>
        <taxon>Bacillati</taxon>
        <taxon>Actinomycetota</taxon>
        <taxon>Actinomycetes</taxon>
        <taxon>Mycobacteriales</taxon>
        <taxon>Mycobacteriaceae</taxon>
        <taxon>Mycobacterium</taxon>
    </lineage>
</organism>
<evidence type="ECO:0000313" key="4">
    <source>
        <dbReference type="Proteomes" id="UP000192284"/>
    </source>
</evidence>
<evidence type="ECO:0000259" key="1">
    <source>
        <dbReference type="Pfam" id="PF03435"/>
    </source>
</evidence>
<dbReference type="RefSeq" id="WP_083114130.1">
    <property type="nucleotide sequence ID" value="NZ_JACKTS010000031.1"/>
</dbReference>
<dbReference type="InterPro" id="IPR005097">
    <property type="entry name" value="Sacchrp_dh_NADP-bd"/>
</dbReference>
<dbReference type="Gene3D" id="3.40.50.720">
    <property type="entry name" value="NAD(P)-binding Rossmann-like Domain"/>
    <property type="match status" value="1"/>
</dbReference>
<evidence type="ECO:0000259" key="2">
    <source>
        <dbReference type="Pfam" id="PF16653"/>
    </source>
</evidence>
<dbReference type="Pfam" id="PF16653">
    <property type="entry name" value="Sacchrp_dh_C"/>
    <property type="match status" value="1"/>
</dbReference>
<dbReference type="EMBL" id="MVHE01000025">
    <property type="protein sequence ID" value="ORA20020.1"/>
    <property type="molecule type" value="Genomic_DNA"/>
</dbReference>
<feature type="domain" description="Saccharopine dehydrogenase NADP binding" evidence="1">
    <location>
        <begin position="8"/>
        <end position="151"/>
    </location>
</feature>
<dbReference type="Gene3D" id="3.30.360.30">
    <property type="entry name" value="homospermidine synthase like"/>
    <property type="match status" value="1"/>
</dbReference>